<dbReference type="PANTHER" id="PTHR11707">
    <property type="entry name" value="L-ASPARAGINASE"/>
    <property type="match status" value="1"/>
</dbReference>
<evidence type="ECO:0000259" key="5">
    <source>
        <dbReference type="Pfam" id="PF00710"/>
    </source>
</evidence>
<evidence type="ECO:0000256" key="4">
    <source>
        <dbReference type="PROSITE-ProRule" id="PRU10100"/>
    </source>
</evidence>
<dbReference type="InterPro" id="IPR037152">
    <property type="entry name" value="L-asparaginase_N_sf"/>
</dbReference>
<dbReference type="SMART" id="SM00870">
    <property type="entry name" value="Asparaginase"/>
    <property type="match status" value="1"/>
</dbReference>
<dbReference type="PROSITE" id="PS00917">
    <property type="entry name" value="ASN_GLN_ASE_2"/>
    <property type="match status" value="1"/>
</dbReference>
<evidence type="ECO:0000313" key="7">
    <source>
        <dbReference type="EMBL" id="TIC23406.1"/>
    </source>
</evidence>
<keyword evidence="2" id="KW-0378">Hydrolase</keyword>
<dbReference type="Proteomes" id="UP000305647">
    <property type="component" value="Unassembled WGS sequence"/>
</dbReference>
<dbReference type="SUPFAM" id="SSF53774">
    <property type="entry name" value="Glutaminase/Asparaginase"/>
    <property type="match status" value="1"/>
</dbReference>
<dbReference type="SFLD" id="SFLDS00057">
    <property type="entry name" value="Glutaminase/Asparaginase"/>
    <property type="match status" value="1"/>
</dbReference>
<feature type="active site" evidence="4">
    <location>
        <position position="169"/>
    </location>
</feature>
<protein>
    <recommendedName>
        <fullName evidence="1">asparaginase</fullName>
        <ecNumber evidence="1">3.5.1.1</ecNumber>
    </recommendedName>
</protein>
<evidence type="ECO:0000256" key="2">
    <source>
        <dbReference type="ARBA" id="ARBA00022801"/>
    </source>
</evidence>
<accession>A0A4T0QFT9</accession>
<dbReference type="CDD" id="cd08963">
    <property type="entry name" value="L-asparaginase_I"/>
    <property type="match status" value="1"/>
</dbReference>
<dbReference type="Pfam" id="PF00710">
    <property type="entry name" value="Asparaginase"/>
    <property type="match status" value="1"/>
</dbReference>
<dbReference type="GO" id="GO:0006528">
    <property type="term" value="P:asparagine metabolic process"/>
    <property type="evidence" value="ECO:0007669"/>
    <property type="project" value="UniProtKB-ARBA"/>
</dbReference>
<dbReference type="InterPro" id="IPR020827">
    <property type="entry name" value="Asparaginase/glutaminase_AS1"/>
</dbReference>
<dbReference type="Gene3D" id="3.40.50.40">
    <property type="match status" value="1"/>
</dbReference>
<evidence type="ECO:0000256" key="1">
    <source>
        <dbReference type="ARBA" id="ARBA00012920"/>
    </source>
</evidence>
<dbReference type="PANTHER" id="PTHR11707:SF28">
    <property type="entry name" value="60 KDA LYSOPHOSPHOLIPASE"/>
    <property type="match status" value="1"/>
</dbReference>
<feature type="domain" description="Asparaginase/glutaminase C-terminal" evidence="6">
    <location>
        <begin position="299"/>
        <end position="415"/>
    </location>
</feature>
<dbReference type="Gene3D" id="3.40.50.1170">
    <property type="entry name" value="L-asparaginase, N-terminal domain"/>
    <property type="match status" value="1"/>
</dbReference>
<feature type="domain" description="L-asparaginase N-terminal" evidence="5">
    <location>
        <begin position="7"/>
        <end position="271"/>
    </location>
</feature>
<dbReference type="PIRSF" id="PIRSF500176">
    <property type="entry name" value="L_ASNase"/>
    <property type="match status" value="1"/>
</dbReference>
<evidence type="ECO:0000259" key="6">
    <source>
        <dbReference type="Pfam" id="PF17763"/>
    </source>
</evidence>
<dbReference type="InterPro" id="IPR036152">
    <property type="entry name" value="Asp/glu_Ase-like_sf"/>
</dbReference>
<dbReference type="InterPro" id="IPR041725">
    <property type="entry name" value="L-asparaginase_I"/>
</dbReference>
<comment type="caution">
    <text evidence="7">The sequence shown here is derived from an EMBL/GenBank/DDBJ whole genome shotgun (WGS) entry which is preliminary data.</text>
</comment>
<feature type="active site" evidence="3">
    <location>
        <position position="16"/>
    </location>
</feature>
<dbReference type="PIRSF" id="PIRSF001220">
    <property type="entry name" value="L-ASNase_gatD"/>
    <property type="match status" value="1"/>
</dbReference>
<name>A0A4T0QFT9_9BASI</name>
<dbReference type="Pfam" id="PF17763">
    <property type="entry name" value="Asparaginase_C"/>
    <property type="match status" value="1"/>
</dbReference>
<dbReference type="InterPro" id="IPR040919">
    <property type="entry name" value="Asparaginase_C"/>
</dbReference>
<dbReference type="InterPro" id="IPR006034">
    <property type="entry name" value="Asparaginase/glutaminase-like"/>
</dbReference>
<dbReference type="EMBL" id="SPRO01000092">
    <property type="protein sequence ID" value="TIC23406.1"/>
    <property type="molecule type" value="Genomic_DNA"/>
</dbReference>
<dbReference type="AlphaFoldDB" id="A0A4T0QFT9"/>
<dbReference type="InterPro" id="IPR027475">
    <property type="entry name" value="Asparaginase/glutaminase_AS2"/>
</dbReference>
<gene>
    <name evidence="7" type="ORF">E3Q10_04325</name>
</gene>
<dbReference type="PRINTS" id="PR00139">
    <property type="entry name" value="ASNGLNASE"/>
</dbReference>
<dbReference type="GO" id="GO:0004067">
    <property type="term" value="F:asparaginase activity"/>
    <property type="evidence" value="ECO:0007669"/>
    <property type="project" value="UniProtKB-UniRule"/>
</dbReference>
<dbReference type="InterPro" id="IPR027474">
    <property type="entry name" value="L-asparaginase_N"/>
</dbReference>
<dbReference type="InterPro" id="IPR027473">
    <property type="entry name" value="L-asparaginase_C"/>
</dbReference>
<evidence type="ECO:0000313" key="8">
    <source>
        <dbReference type="Proteomes" id="UP000305647"/>
    </source>
</evidence>
<dbReference type="PROSITE" id="PS00144">
    <property type="entry name" value="ASN_GLN_ASE_1"/>
    <property type="match status" value="1"/>
</dbReference>
<dbReference type="EC" id="3.5.1.1" evidence="1"/>
<organism evidence="7 8">
    <name type="scientific">Wallemia mellicola</name>
    <dbReference type="NCBI Taxonomy" id="1708541"/>
    <lineage>
        <taxon>Eukaryota</taxon>
        <taxon>Fungi</taxon>
        <taxon>Dikarya</taxon>
        <taxon>Basidiomycota</taxon>
        <taxon>Wallemiomycotina</taxon>
        <taxon>Wallemiomycetes</taxon>
        <taxon>Wallemiales</taxon>
        <taxon>Wallemiaceae</taxon>
        <taxon>Wallemia</taxon>
    </lineage>
</organism>
<proteinExistence type="predicted"/>
<reference evidence="7 8" key="1">
    <citation type="submission" date="2019-03" db="EMBL/GenBank/DDBJ databases">
        <title>Sequencing 25 genomes of Wallemia mellicola.</title>
        <authorList>
            <person name="Gostincar C."/>
        </authorList>
    </citation>
    <scope>NUCLEOTIDE SEQUENCE [LARGE SCALE GENOMIC DNA]</scope>
    <source>
        <strain evidence="7 8">EXF-8738</strain>
    </source>
</reference>
<dbReference type="FunFam" id="3.40.50.40:FF:000001">
    <property type="entry name" value="L-asparaginase 1"/>
    <property type="match status" value="1"/>
</dbReference>
<dbReference type="PROSITE" id="PS51732">
    <property type="entry name" value="ASN_GLN_ASE_3"/>
    <property type="match status" value="1"/>
</dbReference>
<evidence type="ECO:0000256" key="3">
    <source>
        <dbReference type="PROSITE-ProRule" id="PRU10099"/>
    </source>
</evidence>
<sequence length="428" mass="47369">MSVVEKNVLVIYTGGTIGMIADSTGAYRPHKNLLGDILSCQSRFDDPMANSIFSNLNNKQAYALWFDQEKPTQKQASIKEHRRTLTVKAHQEFHGSHFNGEFYEGEIPALQTPKTFLSGVEHTVKYAILEYDPLLDSSDVSPKEWVKIVRDIELNYNSNFDGFVILHGTDTMAYTASALSFMLEGLDKTILLTGSQIPLTHIRADASDNILHSLLIAGTITIPEVTIYFNHQLLRGNRATKVSTSEFDAFRSYNYPPLAKVGTKLDVNWNVVLPKSNKPFTVHKCEKASNEMSALSPEICVLRFFPGIKMHVIEAIIEDLINHERAALILQTFGSGNIGRNDTLLDLFKKASNKGVVIVNTSQCHTGSVSGAYENGRVLGEAGVVFGNDLTCEAALTKLSYLLSTDLSTEEIRKIVPVSLRGEVNKLV</sequence>